<feature type="transmembrane region" description="Helical" evidence="1">
    <location>
        <begin position="51"/>
        <end position="72"/>
    </location>
</feature>
<organism evidence="3 4">
    <name type="scientific">Peteryoungia desertarenae</name>
    <dbReference type="NCBI Taxonomy" id="1813451"/>
    <lineage>
        <taxon>Bacteria</taxon>
        <taxon>Pseudomonadati</taxon>
        <taxon>Pseudomonadota</taxon>
        <taxon>Alphaproteobacteria</taxon>
        <taxon>Hyphomicrobiales</taxon>
        <taxon>Rhizobiaceae</taxon>
        <taxon>Peteryoungia</taxon>
    </lineage>
</organism>
<dbReference type="SMART" id="SM00850">
    <property type="entry name" value="LytTR"/>
    <property type="match status" value="1"/>
</dbReference>
<dbReference type="Gene3D" id="2.40.50.1020">
    <property type="entry name" value="LytTr DNA-binding domain"/>
    <property type="match status" value="1"/>
</dbReference>
<evidence type="ECO:0000313" key="4">
    <source>
        <dbReference type="Proteomes" id="UP000308530"/>
    </source>
</evidence>
<feature type="transmembrane region" description="Helical" evidence="1">
    <location>
        <begin position="21"/>
        <end position="39"/>
    </location>
</feature>
<dbReference type="Pfam" id="PF04397">
    <property type="entry name" value="LytTR"/>
    <property type="match status" value="1"/>
</dbReference>
<gene>
    <name evidence="3" type="ORF">FE840_015960</name>
</gene>
<name>A0ABX6QR51_9HYPH</name>
<evidence type="ECO:0000256" key="1">
    <source>
        <dbReference type="SAM" id="Phobius"/>
    </source>
</evidence>
<dbReference type="Proteomes" id="UP000308530">
    <property type="component" value="Chromosome"/>
</dbReference>
<dbReference type="EMBL" id="CP058350">
    <property type="protein sequence ID" value="QLF70917.1"/>
    <property type="molecule type" value="Genomic_DNA"/>
</dbReference>
<feature type="domain" description="HTH LytTR-type" evidence="2">
    <location>
        <begin position="192"/>
        <end position="272"/>
    </location>
</feature>
<feature type="transmembrane region" description="Helical" evidence="1">
    <location>
        <begin position="84"/>
        <end position="110"/>
    </location>
</feature>
<reference evidence="3 4" key="1">
    <citation type="submission" date="2020-06" db="EMBL/GenBank/DDBJ databases">
        <title>Genome sequence of Rhizobium sp strain ADMK78.</title>
        <authorList>
            <person name="Rahi P."/>
        </authorList>
    </citation>
    <scope>NUCLEOTIDE SEQUENCE [LARGE SCALE GENOMIC DNA]</scope>
    <source>
        <strain evidence="3 4">ADMK78</strain>
    </source>
</reference>
<protein>
    <submittedName>
        <fullName evidence="3">LytTR family transcriptional regulator</fullName>
    </submittedName>
</protein>
<dbReference type="InterPro" id="IPR007492">
    <property type="entry name" value="LytTR_DNA-bd_dom"/>
</dbReference>
<dbReference type="PROSITE" id="PS50930">
    <property type="entry name" value="HTH_LYTTR"/>
    <property type="match status" value="1"/>
</dbReference>
<keyword evidence="1" id="KW-1133">Transmembrane helix</keyword>
<evidence type="ECO:0000259" key="2">
    <source>
        <dbReference type="PROSITE" id="PS50930"/>
    </source>
</evidence>
<accession>A0ABX6QR51</accession>
<evidence type="ECO:0000313" key="3">
    <source>
        <dbReference type="EMBL" id="QLF70917.1"/>
    </source>
</evidence>
<keyword evidence="1" id="KW-0472">Membrane</keyword>
<dbReference type="RefSeq" id="WP_138286489.1">
    <property type="nucleotide sequence ID" value="NZ_CP058350.1"/>
</dbReference>
<keyword evidence="1" id="KW-0812">Transmembrane</keyword>
<keyword evidence="4" id="KW-1185">Reference proteome</keyword>
<feature type="transmembrane region" description="Helical" evidence="1">
    <location>
        <begin position="116"/>
        <end position="136"/>
    </location>
</feature>
<proteinExistence type="predicted"/>
<sequence>MTGRVLQSTLREVHEVLRSKRLWATFVIVVLVFVITGPFGTVDKMGLAERLAFWFCLHAIAWLTTITVITAVEIRLAERISHDLLRLALSAAAAAPLIAALLELLMWSWIGRTPSLASYGLQLSLCLVFAILFSILSHLTVSAPQTASNGMVSDQGPEVAGAEQTSSRAEIPLIRRLRHDLRGPLLHLTIEDHYTVVTTIHGQQLLLLRFSDALAELGSAKGLQVHRSHWVADHAVDDLVKEGERLMIRLKNGQRIPVSRRCAAAAKVRYQT</sequence>